<gene>
    <name evidence="10" type="ORF">HK105_203681</name>
    <name evidence="11" type="ORF">HK105_203690</name>
</gene>
<evidence type="ECO:0000256" key="1">
    <source>
        <dbReference type="ARBA" id="ARBA00004141"/>
    </source>
</evidence>
<evidence type="ECO:0000256" key="7">
    <source>
        <dbReference type="SAM" id="Phobius"/>
    </source>
</evidence>
<feature type="transmembrane region" description="Helical" evidence="7">
    <location>
        <begin position="267"/>
        <end position="289"/>
    </location>
</feature>
<evidence type="ECO:0000256" key="5">
    <source>
        <dbReference type="ARBA" id="ARBA00023136"/>
    </source>
</evidence>
<feature type="region of interest" description="Disordered" evidence="6">
    <location>
        <begin position="613"/>
        <end position="632"/>
    </location>
</feature>
<name>A0ABR4NBN2_9FUNG</name>
<feature type="domain" description="Fe2OG dioxygenase" evidence="9">
    <location>
        <begin position="117"/>
        <end position="225"/>
    </location>
</feature>
<dbReference type="PANTHER" id="PTHR23504:SF15">
    <property type="entry name" value="MAJOR FACILITATOR SUPERFAMILY (MFS) PROFILE DOMAIN-CONTAINING PROTEIN"/>
    <property type="match status" value="1"/>
</dbReference>
<feature type="compositionally biased region" description="Polar residues" evidence="6">
    <location>
        <begin position="474"/>
        <end position="487"/>
    </location>
</feature>
<evidence type="ECO:0000313" key="10">
    <source>
        <dbReference type="EMBL" id="KAL2916902.1"/>
    </source>
</evidence>
<feature type="transmembrane region" description="Helical" evidence="7">
    <location>
        <begin position="231"/>
        <end position="255"/>
    </location>
</feature>
<evidence type="ECO:0000313" key="12">
    <source>
        <dbReference type="Proteomes" id="UP001527925"/>
    </source>
</evidence>
<dbReference type="InterPro" id="IPR020846">
    <property type="entry name" value="MFS_dom"/>
</dbReference>
<feature type="domain" description="Major facilitator superfamily (MFS) profile" evidence="8">
    <location>
        <begin position="230"/>
        <end position="849"/>
    </location>
</feature>
<keyword evidence="12" id="KW-1185">Reference proteome</keyword>
<dbReference type="Pfam" id="PF07690">
    <property type="entry name" value="MFS_1"/>
    <property type="match status" value="1"/>
</dbReference>
<evidence type="ECO:0000256" key="2">
    <source>
        <dbReference type="ARBA" id="ARBA00022448"/>
    </source>
</evidence>
<dbReference type="Gene3D" id="1.20.1250.20">
    <property type="entry name" value="MFS general substrate transporter like domains"/>
    <property type="match status" value="2"/>
</dbReference>
<sequence>MDGDTDCDSLFGPETPEPAQAPLPPACAAADTGDDLAWLRTAPQPVAAVPGLVLWKQALLPEVLEPVLAAIDHAGWFRPADGINQAMRFGSLPRFLAPIELVGAQVIDPQLDGRDPLFDQMIANHYLPGEGLPPHVDLVHRFADGIVVATIAGTCTMVFAPVDPRAAADPVSVFLEPGDVVGMSGDVRWRWTHGIPATTHDEHGGVSVARSRRISTSAAAARETPLPAKTMFVLCAVIFCEPMSMTILFPFVYFMVRDFHLADDKDIGFFVGLIASSFSLAQFLTSIMWGWISDRIGRRPVLLVGLIGNSVTIVMFGLSRSLAWAVASRALCGLLNGNVGVAKSVLGEITDETNQARAFSLFGLMFSIGMIIGPMLGGFLAHPAETMPAVFGGVPLLRDNPYLLPCLVSSTVSICGFVFGALHMPETARHLGGYHAVRDEEIDIADNASDGGGGAAAPLQSDCAAQDTPAVRDSTATAGATPRTSASACAEHRAVPVGERRPDLLSRSSFNGMPLLSPQSSELHFFGSDRSGNQGVPTAAGSLGAGGMRASMHRAGSAGRALLRRSPRADAAGVAAPDAPRSRSCSVCSARPGGGSGSGDCRNIDIEIVSCSDGSGGDADSDDGEDEQSGAHVSSGSVLSIGWPAATAVSGYALLAFQNIIYDETFPLWAVAAPPDGLGFTSHSIGMCLSAMGVVTLFCQLVAYPWLARRVPPLVLYRATMPCYICIFTAFPLISTLLAARADLAPAKWACLLVLMAMRYTAGVTSFTSVMIMITNSAPRGKLGIVNGIGQTCAAFVRSVGPALGGMLWAWSSQSGLGFPLDSRFMFVLMGVLASVSSLHAWFVLPSTIGRVVAAGGAEHDMVPAH</sequence>
<feature type="transmembrane region" description="Helical" evidence="7">
    <location>
        <begin position="752"/>
        <end position="774"/>
    </location>
</feature>
<feature type="transmembrane region" description="Helical" evidence="7">
    <location>
        <begin position="719"/>
        <end position="740"/>
    </location>
</feature>
<dbReference type="InterPro" id="IPR001958">
    <property type="entry name" value="Tet-R_TetA/multi-R_MdtG-like"/>
</dbReference>
<dbReference type="SUPFAM" id="SSF51197">
    <property type="entry name" value="Clavaminate synthase-like"/>
    <property type="match status" value="1"/>
</dbReference>
<dbReference type="InterPro" id="IPR027450">
    <property type="entry name" value="AlkB-like"/>
</dbReference>
<dbReference type="PRINTS" id="PR01035">
    <property type="entry name" value="TCRTETA"/>
</dbReference>
<dbReference type="InterPro" id="IPR037151">
    <property type="entry name" value="AlkB-like_sf"/>
</dbReference>
<evidence type="ECO:0000259" key="9">
    <source>
        <dbReference type="PROSITE" id="PS51471"/>
    </source>
</evidence>
<keyword evidence="5 7" id="KW-0472">Membrane</keyword>
<evidence type="ECO:0000259" key="8">
    <source>
        <dbReference type="PROSITE" id="PS50850"/>
    </source>
</evidence>
<protein>
    <recommendedName>
        <fullName evidence="13">Fe2OG dioxygenase domain-containing protein</fullName>
    </recommendedName>
</protein>
<feature type="transmembrane region" description="Helical" evidence="7">
    <location>
        <begin position="358"/>
        <end position="382"/>
    </location>
</feature>
<feature type="transmembrane region" description="Helical" evidence="7">
    <location>
        <begin position="685"/>
        <end position="707"/>
    </location>
</feature>
<dbReference type="PROSITE" id="PS51471">
    <property type="entry name" value="FE2OG_OXY"/>
    <property type="match status" value="1"/>
</dbReference>
<dbReference type="PROSITE" id="PS50850">
    <property type="entry name" value="MFS"/>
    <property type="match status" value="1"/>
</dbReference>
<keyword evidence="3 7" id="KW-0812">Transmembrane</keyword>
<dbReference type="Proteomes" id="UP001527925">
    <property type="component" value="Unassembled WGS sequence"/>
</dbReference>
<evidence type="ECO:0000313" key="11">
    <source>
        <dbReference type="EMBL" id="KAL2916911.1"/>
    </source>
</evidence>
<keyword evidence="4 7" id="KW-1133">Transmembrane helix</keyword>
<keyword evidence="2" id="KW-0813">Transport</keyword>
<feature type="transmembrane region" description="Helical" evidence="7">
    <location>
        <begin position="301"/>
        <end position="318"/>
    </location>
</feature>
<feature type="transmembrane region" description="Helical" evidence="7">
    <location>
        <begin position="825"/>
        <end position="845"/>
    </location>
</feature>
<comment type="caution">
    <text evidence="11">The sequence shown here is derived from an EMBL/GenBank/DDBJ whole genome shotgun (WGS) entry which is preliminary data.</text>
</comment>
<dbReference type="InterPro" id="IPR011701">
    <property type="entry name" value="MFS"/>
</dbReference>
<feature type="region of interest" description="Disordered" evidence="6">
    <location>
        <begin position="1"/>
        <end position="25"/>
    </location>
</feature>
<feature type="region of interest" description="Disordered" evidence="6">
    <location>
        <begin position="445"/>
        <end position="498"/>
    </location>
</feature>
<feature type="transmembrane region" description="Helical" evidence="7">
    <location>
        <begin position="402"/>
        <end position="422"/>
    </location>
</feature>
<feature type="compositionally biased region" description="Pro residues" evidence="6">
    <location>
        <begin position="15"/>
        <end position="25"/>
    </location>
</feature>
<dbReference type="InterPro" id="IPR036259">
    <property type="entry name" value="MFS_trans_sf"/>
</dbReference>
<dbReference type="EMBL" id="JADGIZ020000014">
    <property type="protein sequence ID" value="KAL2916902.1"/>
    <property type="molecule type" value="Genomic_DNA"/>
</dbReference>
<dbReference type="SUPFAM" id="SSF103473">
    <property type="entry name" value="MFS general substrate transporter"/>
    <property type="match status" value="1"/>
</dbReference>
<dbReference type="Gene3D" id="2.60.120.590">
    <property type="entry name" value="Alpha-ketoglutarate-dependent dioxygenase AlkB-like"/>
    <property type="match status" value="1"/>
</dbReference>
<accession>A0ABR4NBN2</accession>
<evidence type="ECO:0000256" key="4">
    <source>
        <dbReference type="ARBA" id="ARBA00022989"/>
    </source>
</evidence>
<dbReference type="PANTHER" id="PTHR23504">
    <property type="entry name" value="MAJOR FACILITATOR SUPERFAMILY DOMAIN-CONTAINING PROTEIN 10"/>
    <property type="match status" value="1"/>
</dbReference>
<proteinExistence type="predicted"/>
<dbReference type="EMBL" id="JADGIZ020000014">
    <property type="protein sequence ID" value="KAL2916911.1"/>
    <property type="molecule type" value="Genomic_DNA"/>
</dbReference>
<evidence type="ECO:0008006" key="13">
    <source>
        <dbReference type="Google" id="ProtNLM"/>
    </source>
</evidence>
<dbReference type="CDD" id="cd17330">
    <property type="entry name" value="MFS_SLC46_TetA_like"/>
    <property type="match status" value="1"/>
</dbReference>
<evidence type="ECO:0000256" key="6">
    <source>
        <dbReference type="SAM" id="MobiDB-lite"/>
    </source>
</evidence>
<feature type="compositionally biased region" description="Acidic residues" evidence="6">
    <location>
        <begin position="619"/>
        <end position="628"/>
    </location>
</feature>
<organism evidence="11 12">
    <name type="scientific">Polyrhizophydium stewartii</name>
    <dbReference type="NCBI Taxonomy" id="2732419"/>
    <lineage>
        <taxon>Eukaryota</taxon>
        <taxon>Fungi</taxon>
        <taxon>Fungi incertae sedis</taxon>
        <taxon>Chytridiomycota</taxon>
        <taxon>Chytridiomycota incertae sedis</taxon>
        <taxon>Chytridiomycetes</taxon>
        <taxon>Rhizophydiales</taxon>
        <taxon>Rhizophydiales incertae sedis</taxon>
        <taxon>Polyrhizophydium</taxon>
    </lineage>
</organism>
<comment type="subcellular location">
    <subcellularLocation>
        <location evidence="1">Membrane</location>
        <topology evidence="1">Multi-pass membrane protein</topology>
    </subcellularLocation>
</comment>
<reference evidence="11 12" key="1">
    <citation type="submission" date="2023-09" db="EMBL/GenBank/DDBJ databases">
        <title>Pangenome analysis of Batrachochytrium dendrobatidis and related Chytrids.</title>
        <authorList>
            <person name="Yacoub M.N."/>
            <person name="Stajich J.E."/>
            <person name="James T.Y."/>
        </authorList>
    </citation>
    <scope>NUCLEOTIDE SEQUENCE [LARGE SCALE GENOMIC DNA]</scope>
    <source>
        <strain evidence="11 12">JEL0888</strain>
    </source>
</reference>
<evidence type="ECO:0000256" key="3">
    <source>
        <dbReference type="ARBA" id="ARBA00022692"/>
    </source>
</evidence>
<dbReference type="InterPro" id="IPR005123">
    <property type="entry name" value="Oxoglu/Fe-dep_dioxygenase_dom"/>
</dbReference>
<dbReference type="Pfam" id="PF13532">
    <property type="entry name" value="2OG-FeII_Oxy_2"/>
    <property type="match status" value="1"/>
</dbReference>